<keyword evidence="3" id="KW-0597">Phosphoprotein</keyword>
<feature type="domain" description="Histidine kinase/HSP90-like ATPase" evidence="10">
    <location>
        <begin position="346"/>
        <end position="434"/>
    </location>
</feature>
<evidence type="ECO:0000256" key="8">
    <source>
        <dbReference type="ARBA" id="ARBA00023012"/>
    </source>
</evidence>
<evidence type="ECO:0000256" key="5">
    <source>
        <dbReference type="ARBA" id="ARBA00022741"/>
    </source>
</evidence>
<feature type="transmembrane region" description="Helical" evidence="9">
    <location>
        <begin position="63"/>
        <end position="84"/>
    </location>
</feature>
<feature type="transmembrane region" description="Helical" evidence="9">
    <location>
        <begin position="37"/>
        <end position="57"/>
    </location>
</feature>
<dbReference type="GO" id="GO:0005524">
    <property type="term" value="F:ATP binding"/>
    <property type="evidence" value="ECO:0007669"/>
    <property type="project" value="UniProtKB-KW"/>
</dbReference>
<dbReference type="AlphaFoldDB" id="A0A1G6J3F8"/>
<feature type="transmembrane region" description="Helical" evidence="9">
    <location>
        <begin position="96"/>
        <end position="116"/>
    </location>
</feature>
<keyword evidence="9" id="KW-0812">Transmembrane</keyword>
<feature type="transmembrane region" description="Helical" evidence="9">
    <location>
        <begin position="128"/>
        <end position="149"/>
    </location>
</feature>
<keyword evidence="6 11" id="KW-0418">Kinase</keyword>
<comment type="catalytic activity">
    <reaction evidence="1">
        <text>ATP + protein L-histidine = ADP + protein N-phospho-L-histidine.</text>
        <dbReference type="EC" id="2.7.13.3"/>
    </reaction>
</comment>
<evidence type="ECO:0000256" key="6">
    <source>
        <dbReference type="ARBA" id="ARBA00022777"/>
    </source>
</evidence>
<dbReference type="STRING" id="1285928.SAMN04487894_101412"/>
<evidence type="ECO:0000259" key="10">
    <source>
        <dbReference type="SMART" id="SM00387"/>
    </source>
</evidence>
<dbReference type="PANTHER" id="PTHR24421:SF10">
    <property type="entry name" value="NITRATE_NITRITE SENSOR PROTEIN NARQ"/>
    <property type="match status" value="1"/>
</dbReference>
<keyword evidence="9" id="KW-0472">Membrane</keyword>
<dbReference type="GO" id="GO:0016020">
    <property type="term" value="C:membrane"/>
    <property type="evidence" value="ECO:0007669"/>
    <property type="project" value="InterPro"/>
</dbReference>
<evidence type="ECO:0000256" key="2">
    <source>
        <dbReference type="ARBA" id="ARBA00012438"/>
    </source>
</evidence>
<name>A0A1G6J3F8_NIADE</name>
<dbReference type="CDD" id="cd16917">
    <property type="entry name" value="HATPase_UhpB-NarQ-NarX-like"/>
    <property type="match status" value="1"/>
</dbReference>
<proteinExistence type="predicted"/>
<protein>
    <recommendedName>
        <fullName evidence="2">histidine kinase</fullName>
        <ecNumber evidence="2">2.7.13.3</ecNumber>
    </recommendedName>
</protein>
<feature type="transmembrane region" description="Helical" evidence="9">
    <location>
        <begin position="191"/>
        <end position="209"/>
    </location>
</feature>
<evidence type="ECO:0000313" key="11">
    <source>
        <dbReference type="EMBL" id="SDC13392.1"/>
    </source>
</evidence>
<dbReference type="InterPro" id="IPR011712">
    <property type="entry name" value="Sig_transdc_His_kin_sub3_dim/P"/>
</dbReference>
<dbReference type="GO" id="GO:0046983">
    <property type="term" value="F:protein dimerization activity"/>
    <property type="evidence" value="ECO:0007669"/>
    <property type="project" value="InterPro"/>
</dbReference>
<dbReference type="PANTHER" id="PTHR24421">
    <property type="entry name" value="NITRATE/NITRITE SENSOR PROTEIN NARX-RELATED"/>
    <property type="match status" value="1"/>
</dbReference>
<evidence type="ECO:0000313" key="12">
    <source>
        <dbReference type="Proteomes" id="UP000198757"/>
    </source>
</evidence>
<accession>A0A1G6J3F8</accession>
<dbReference type="SUPFAM" id="SSF55874">
    <property type="entry name" value="ATPase domain of HSP90 chaperone/DNA topoisomerase II/histidine kinase"/>
    <property type="match status" value="1"/>
</dbReference>
<keyword evidence="9" id="KW-1133">Transmembrane helix</keyword>
<evidence type="ECO:0000256" key="4">
    <source>
        <dbReference type="ARBA" id="ARBA00022679"/>
    </source>
</evidence>
<feature type="transmembrane region" description="Helical" evidence="9">
    <location>
        <begin position="158"/>
        <end position="179"/>
    </location>
</feature>
<dbReference type="EMBL" id="FMZO01000001">
    <property type="protein sequence ID" value="SDC13392.1"/>
    <property type="molecule type" value="Genomic_DNA"/>
</dbReference>
<dbReference type="Gene3D" id="1.20.5.1930">
    <property type="match status" value="1"/>
</dbReference>
<evidence type="ECO:0000256" key="3">
    <source>
        <dbReference type="ARBA" id="ARBA00022553"/>
    </source>
</evidence>
<keyword evidence="4" id="KW-0808">Transferase</keyword>
<keyword evidence="12" id="KW-1185">Reference proteome</keyword>
<dbReference type="Proteomes" id="UP000198757">
    <property type="component" value="Unassembled WGS sequence"/>
</dbReference>
<dbReference type="EC" id="2.7.13.3" evidence="2"/>
<feature type="transmembrane region" description="Helical" evidence="9">
    <location>
        <begin position="6"/>
        <end position="25"/>
    </location>
</feature>
<reference evidence="12" key="1">
    <citation type="submission" date="2016-10" db="EMBL/GenBank/DDBJ databases">
        <authorList>
            <person name="Varghese N."/>
            <person name="Submissions S."/>
        </authorList>
    </citation>
    <scope>NUCLEOTIDE SEQUENCE [LARGE SCALE GENOMIC DNA]</scope>
    <source>
        <strain evidence="12">DSM 25811 / CCM 8410 / LMG 26954 / E90</strain>
    </source>
</reference>
<evidence type="ECO:0000256" key="7">
    <source>
        <dbReference type="ARBA" id="ARBA00022840"/>
    </source>
</evidence>
<dbReference type="Pfam" id="PF07730">
    <property type="entry name" value="HisKA_3"/>
    <property type="match status" value="1"/>
</dbReference>
<dbReference type="InterPro" id="IPR036890">
    <property type="entry name" value="HATPase_C_sf"/>
</dbReference>
<evidence type="ECO:0000256" key="9">
    <source>
        <dbReference type="SAM" id="Phobius"/>
    </source>
</evidence>
<dbReference type="InterPro" id="IPR050482">
    <property type="entry name" value="Sensor_HK_TwoCompSys"/>
</dbReference>
<sequence length="434" mass="49696">MLQSSDYIPLLTTGFNVCFAVYCLFSFSQKKRGRYYLYLALVSLCFSAHLVLIQPYIKQQLNPAFFSLTNSLVQKGVVLFFYLFELSFLNPPPRSYLRYALYTGIVYMCGGVLARLVASGPLSFLHEWYRGGFMYLDIAILLLLIFYLWRKTNYYERLVLYGLLFISLLALATYCGENFYPLADIGLTETMIRQIEISGGFCFFFLAILNREQEVEKEKLKLQTKLLQKEVQLQKDIIAERERISRDMHDGIGAGISALKLQAELLKSKIGKNGPIHNDIDELLHTSEDMSISMRQMMSELTSGRESIDSFANQALIQAKTFLHKTPIQLQYQLDLENKDTVISRHALRELVFCIKEAINNIYKHSHASHVFIAVIQKEKLLWIEIKDDGIGLDAMRQTGSGLHNMRQRMINLGGSFELLPASAGTHLRYTLPV</sequence>
<dbReference type="GO" id="GO:0000155">
    <property type="term" value="F:phosphorelay sensor kinase activity"/>
    <property type="evidence" value="ECO:0007669"/>
    <property type="project" value="InterPro"/>
</dbReference>
<keyword evidence="8" id="KW-0902">Two-component regulatory system</keyword>
<dbReference type="Pfam" id="PF02518">
    <property type="entry name" value="HATPase_c"/>
    <property type="match status" value="1"/>
</dbReference>
<keyword evidence="5" id="KW-0547">Nucleotide-binding</keyword>
<organism evidence="11 12">
    <name type="scientific">Niabella drilacis (strain DSM 25811 / CCM 8410 / CCUG 62505 / LMG 26954 / E90)</name>
    <dbReference type="NCBI Taxonomy" id="1285928"/>
    <lineage>
        <taxon>Bacteria</taxon>
        <taxon>Pseudomonadati</taxon>
        <taxon>Bacteroidota</taxon>
        <taxon>Chitinophagia</taxon>
        <taxon>Chitinophagales</taxon>
        <taxon>Chitinophagaceae</taxon>
        <taxon>Niabella</taxon>
    </lineage>
</organism>
<dbReference type="Pfam" id="PF07695">
    <property type="entry name" value="7TMR-DISM_7TM"/>
    <property type="match status" value="1"/>
</dbReference>
<gene>
    <name evidence="11" type="ORF">SAMN04487894_101412</name>
</gene>
<dbReference type="InterPro" id="IPR003594">
    <property type="entry name" value="HATPase_dom"/>
</dbReference>
<dbReference type="SMART" id="SM00387">
    <property type="entry name" value="HATPase_c"/>
    <property type="match status" value="1"/>
</dbReference>
<keyword evidence="7" id="KW-0067">ATP-binding</keyword>
<dbReference type="InterPro" id="IPR011623">
    <property type="entry name" value="7TMR_DISM_rcpt_extracell_dom1"/>
</dbReference>
<dbReference type="Gene3D" id="3.30.565.10">
    <property type="entry name" value="Histidine kinase-like ATPase, C-terminal domain"/>
    <property type="match status" value="1"/>
</dbReference>
<evidence type="ECO:0000256" key="1">
    <source>
        <dbReference type="ARBA" id="ARBA00000085"/>
    </source>
</evidence>